<dbReference type="EMBL" id="KN831769">
    <property type="protein sequence ID" value="KIM47634.1"/>
    <property type="molecule type" value="Genomic_DNA"/>
</dbReference>
<reference evidence="3" key="2">
    <citation type="submission" date="2015-01" db="EMBL/GenBank/DDBJ databases">
        <title>Evolutionary Origins and Diversification of the Mycorrhizal Mutualists.</title>
        <authorList>
            <consortium name="DOE Joint Genome Institute"/>
            <consortium name="Mycorrhizal Genomics Consortium"/>
            <person name="Kohler A."/>
            <person name="Kuo A."/>
            <person name="Nagy L.G."/>
            <person name="Floudas D."/>
            <person name="Copeland A."/>
            <person name="Barry K.W."/>
            <person name="Cichocki N."/>
            <person name="Veneault-Fourrey C."/>
            <person name="LaButti K."/>
            <person name="Lindquist E.A."/>
            <person name="Lipzen A."/>
            <person name="Lundell T."/>
            <person name="Morin E."/>
            <person name="Murat C."/>
            <person name="Riley R."/>
            <person name="Ohm R."/>
            <person name="Sun H."/>
            <person name="Tunlid A."/>
            <person name="Henrissat B."/>
            <person name="Grigoriev I.V."/>
            <person name="Hibbett D.S."/>
            <person name="Martin F."/>
        </authorList>
    </citation>
    <scope>NUCLEOTIDE SEQUENCE [LARGE SCALE GENOMIC DNA]</scope>
    <source>
        <strain evidence="3">h7</strain>
    </source>
</reference>
<organism evidence="2 3">
    <name type="scientific">Hebeloma cylindrosporum</name>
    <dbReference type="NCBI Taxonomy" id="76867"/>
    <lineage>
        <taxon>Eukaryota</taxon>
        <taxon>Fungi</taxon>
        <taxon>Dikarya</taxon>
        <taxon>Basidiomycota</taxon>
        <taxon>Agaricomycotina</taxon>
        <taxon>Agaricomycetes</taxon>
        <taxon>Agaricomycetidae</taxon>
        <taxon>Agaricales</taxon>
        <taxon>Agaricineae</taxon>
        <taxon>Hymenogastraceae</taxon>
        <taxon>Hebeloma</taxon>
    </lineage>
</organism>
<reference evidence="2 3" key="1">
    <citation type="submission" date="2014-04" db="EMBL/GenBank/DDBJ databases">
        <authorList>
            <consortium name="DOE Joint Genome Institute"/>
            <person name="Kuo A."/>
            <person name="Gay G."/>
            <person name="Dore J."/>
            <person name="Kohler A."/>
            <person name="Nagy L.G."/>
            <person name="Floudas D."/>
            <person name="Copeland A."/>
            <person name="Barry K.W."/>
            <person name="Cichocki N."/>
            <person name="Veneault-Fourrey C."/>
            <person name="LaButti K."/>
            <person name="Lindquist E.A."/>
            <person name="Lipzen A."/>
            <person name="Lundell T."/>
            <person name="Morin E."/>
            <person name="Murat C."/>
            <person name="Sun H."/>
            <person name="Tunlid A."/>
            <person name="Henrissat B."/>
            <person name="Grigoriev I.V."/>
            <person name="Hibbett D.S."/>
            <person name="Martin F."/>
            <person name="Nordberg H.P."/>
            <person name="Cantor M.N."/>
            <person name="Hua S.X."/>
        </authorList>
    </citation>
    <scope>NUCLEOTIDE SEQUENCE [LARGE SCALE GENOMIC DNA]</scope>
    <source>
        <strain evidence="3">h7</strain>
    </source>
</reference>
<protein>
    <submittedName>
        <fullName evidence="2">Uncharacterized protein</fullName>
    </submittedName>
</protein>
<dbReference type="Proteomes" id="UP000053424">
    <property type="component" value="Unassembled WGS sequence"/>
</dbReference>
<dbReference type="AlphaFoldDB" id="A0A0C3CU63"/>
<gene>
    <name evidence="2" type="ORF">M413DRAFT_439307</name>
</gene>
<proteinExistence type="predicted"/>
<feature type="region of interest" description="Disordered" evidence="1">
    <location>
        <begin position="1"/>
        <end position="21"/>
    </location>
</feature>
<dbReference type="HOGENOM" id="CLU_2979325_0_0_1"/>
<evidence type="ECO:0000313" key="3">
    <source>
        <dbReference type="Proteomes" id="UP000053424"/>
    </source>
</evidence>
<feature type="compositionally biased region" description="Acidic residues" evidence="1">
    <location>
        <begin position="49"/>
        <end position="58"/>
    </location>
</feature>
<evidence type="ECO:0000256" key="1">
    <source>
        <dbReference type="SAM" id="MobiDB-lite"/>
    </source>
</evidence>
<evidence type="ECO:0000313" key="2">
    <source>
        <dbReference type="EMBL" id="KIM47634.1"/>
    </source>
</evidence>
<sequence length="58" mass="6758">MRDNGHIFGDQFQSRRRTIDRRNSAQAVRVFRLPISRTASGIGRKEGTAENEDFEEDY</sequence>
<name>A0A0C3CU63_HEBCY</name>
<keyword evidence="3" id="KW-1185">Reference proteome</keyword>
<accession>A0A0C3CU63</accession>
<feature type="region of interest" description="Disordered" evidence="1">
    <location>
        <begin position="39"/>
        <end position="58"/>
    </location>
</feature>